<sequence>MKNLFILSILIISSPQISAEEVKEQIWHRDSKDYQTYSVNSYDSNYQAVMRKIHSKGDSPAHIDFRLIMEQSFCNDKGDDFNTTSIIEVNSQEVEFSLGCSDGRLMNIVPLNKRGKYYILEEFEQYTSKNVTFVWAKEGEKDLVFNFSTEGFKNYFRSIRKSTKKPI</sequence>
<evidence type="ECO:0000313" key="1">
    <source>
        <dbReference type="EMBL" id="EFP94737.1"/>
    </source>
</evidence>
<reference evidence="1 2" key="1">
    <citation type="journal article" date="2012" name="Int. J. Syst. Evol. Microbiol.">
        <title>Vibrio caribbeanicus sp. nov., isolated from the marine sponge Scleritoderma cyanea.</title>
        <authorList>
            <person name="Hoffmann M."/>
            <person name="Monday S.R."/>
            <person name="Allard M.W."/>
            <person name="Strain E.A."/>
            <person name="Whittaker P."/>
            <person name="Naum M."/>
            <person name="McCarthy P.J."/>
            <person name="Lopez J.V."/>
            <person name="Fischer M."/>
            <person name="Brown E.W."/>
        </authorList>
    </citation>
    <scope>NUCLEOTIDE SEQUENCE [LARGE SCALE GENOMIC DNA]</scope>
    <source>
        <strain evidence="1 2">ATCC BAA-2122</strain>
    </source>
</reference>
<keyword evidence="2" id="KW-1185">Reference proteome</keyword>
<dbReference type="RefSeq" id="WP_009603392.1">
    <property type="nucleotide sequence ID" value="NZ_AEIU01000120.1"/>
</dbReference>
<comment type="caution">
    <text evidence="1">The sequence shown here is derived from an EMBL/GenBank/DDBJ whole genome shotgun (WGS) entry which is preliminary data.</text>
</comment>
<dbReference type="OrthoDB" id="9888929at2"/>
<gene>
    <name evidence="1" type="ORF">VIBC2010_13471</name>
</gene>
<proteinExistence type="predicted"/>
<evidence type="ECO:0000313" key="2">
    <source>
        <dbReference type="Proteomes" id="UP000002943"/>
    </source>
</evidence>
<name>E3BQB3_9VIBR</name>
<accession>E3BQB3</accession>
<organism evidence="1 2">
    <name type="scientific">Vibrio caribbeanicus ATCC BAA-2122</name>
    <dbReference type="NCBI Taxonomy" id="796620"/>
    <lineage>
        <taxon>Bacteria</taxon>
        <taxon>Pseudomonadati</taxon>
        <taxon>Pseudomonadota</taxon>
        <taxon>Gammaproteobacteria</taxon>
        <taxon>Vibrionales</taxon>
        <taxon>Vibrionaceae</taxon>
        <taxon>Vibrio</taxon>
    </lineage>
</organism>
<dbReference type="Proteomes" id="UP000002943">
    <property type="component" value="Unassembled WGS sequence"/>
</dbReference>
<dbReference type="AlphaFoldDB" id="E3BQB3"/>
<dbReference type="EMBL" id="AEIU01000120">
    <property type="protein sequence ID" value="EFP94737.1"/>
    <property type="molecule type" value="Genomic_DNA"/>
</dbReference>
<protein>
    <submittedName>
        <fullName evidence="1">Uncharacterized protein</fullName>
    </submittedName>
</protein>